<dbReference type="RefSeq" id="WP_143983130.1">
    <property type="nucleotide sequence ID" value="NZ_CP041695.1"/>
</dbReference>
<dbReference type="EMBL" id="CP041695">
    <property type="protein sequence ID" value="QDP82256.1"/>
    <property type="molecule type" value="Genomic_DNA"/>
</dbReference>
<reference evidence="1 2" key="1">
    <citation type="submission" date="2019-07" db="EMBL/GenBank/DDBJ databases">
        <title>Complete Genome Sequence and Methylome Analysis of Nocardia otitidis-caviarum NEB252.</title>
        <authorList>
            <person name="Fomenkov A."/>
            <person name="Anton B.P."/>
            <person name="Vincze T."/>
            <person name="Roberts R.J."/>
        </authorList>
    </citation>
    <scope>NUCLEOTIDE SEQUENCE [LARGE SCALE GENOMIC DNA]</scope>
    <source>
        <strain evidence="1 2">NEB252</strain>
    </source>
</reference>
<name>A0A516NTM0_9NOCA</name>
<dbReference type="AlphaFoldDB" id="A0A516NTM0"/>
<dbReference type="Proteomes" id="UP000317039">
    <property type="component" value="Chromosome"/>
</dbReference>
<organism evidence="1 2">
    <name type="scientific">Nocardia otitidiscaviarum</name>
    <dbReference type="NCBI Taxonomy" id="1823"/>
    <lineage>
        <taxon>Bacteria</taxon>
        <taxon>Bacillati</taxon>
        <taxon>Actinomycetota</taxon>
        <taxon>Actinomycetes</taxon>
        <taxon>Mycobacteriales</taxon>
        <taxon>Nocardiaceae</taxon>
        <taxon>Nocardia</taxon>
    </lineage>
</organism>
<dbReference type="KEGG" id="nod:FOH10_29505"/>
<proteinExistence type="predicted"/>
<protein>
    <submittedName>
        <fullName evidence="1">Uncharacterized protein</fullName>
    </submittedName>
</protein>
<dbReference type="GeneID" id="80336495"/>
<gene>
    <name evidence="1" type="ORF">FOH10_29505</name>
</gene>
<evidence type="ECO:0000313" key="2">
    <source>
        <dbReference type="Proteomes" id="UP000317039"/>
    </source>
</evidence>
<evidence type="ECO:0000313" key="1">
    <source>
        <dbReference type="EMBL" id="QDP82256.1"/>
    </source>
</evidence>
<accession>A0A516NTM0</accession>
<sequence>MNVESTDPVQPQYYLDRGAFALEAEMRADYAVVRNARKIAARVQFDSHRAELLAAADRIARRWASPAGVTGPWEQLDNAVSRWERTPQLMHRLHDQVTEGGREPGMLPIDWRTCQQARELTGNGTWPPTTLLRHRIERNR</sequence>